<sequence length="76" mass="8946">MDDTHTIQVSPNPKHHSSISESREPDMWRRRLQKGERGYQRPGKPPVPDPLTRWVHGDVTLIGERQKVRELRIWLG</sequence>
<dbReference type="AlphaFoldDB" id="A0A4Y2GLN5"/>
<accession>A0A4Y2GLN5</accession>
<organism evidence="2 3">
    <name type="scientific">Araneus ventricosus</name>
    <name type="common">Orbweaver spider</name>
    <name type="synonym">Epeira ventricosa</name>
    <dbReference type="NCBI Taxonomy" id="182803"/>
    <lineage>
        <taxon>Eukaryota</taxon>
        <taxon>Metazoa</taxon>
        <taxon>Ecdysozoa</taxon>
        <taxon>Arthropoda</taxon>
        <taxon>Chelicerata</taxon>
        <taxon>Arachnida</taxon>
        <taxon>Araneae</taxon>
        <taxon>Araneomorphae</taxon>
        <taxon>Entelegynae</taxon>
        <taxon>Araneoidea</taxon>
        <taxon>Araneidae</taxon>
        <taxon>Araneus</taxon>
    </lineage>
</organism>
<proteinExistence type="predicted"/>
<evidence type="ECO:0000313" key="3">
    <source>
        <dbReference type="Proteomes" id="UP000499080"/>
    </source>
</evidence>
<gene>
    <name evidence="2" type="ORF">AVEN_189528_1</name>
</gene>
<name>A0A4Y2GLN5_ARAVE</name>
<protein>
    <submittedName>
        <fullName evidence="2">Uncharacterized protein</fullName>
    </submittedName>
</protein>
<evidence type="ECO:0000313" key="2">
    <source>
        <dbReference type="EMBL" id="GBM54493.1"/>
    </source>
</evidence>
<dbReference type="Proteomes" id="UP000499080">
    <property type="component" value="Unassembled WGS sequence"/>
</dbReference>
<reference evidence="2 3" key="1">
    <citation type="journal article" date="2019" name="Sci. Rep.">
        <title>Orb-weaving spider Araneus ventricosus genome elucidates the spidroin gene catalogue.</title>
        <authorList>
            <person name="Kono N."/>
            <person name="Nakamura H."/>
            <person name="Ohtoshi R."/>
            <person name="Moran D.A.P."/>
            <person name="Shinohara A."/>
            <person name="Yoshida Y."/>
            <person name="Fujiwara M."/>
            <person name="Mori M."/>
            <person name="Tomita M."/>
            <person name="Arakawa K."/>
        </authorList>
    </citation>
    <scope>NUCLEOTIDE SEQUENCE [LARGE SCALE GENOMIC DNA]</scope>
</reference>
<feature type="region of interest" description="Disordered" evidence="1">
    <location>
        <begin position="1"/>
        <end position="26"/>
    </location>
</feature>
<dbReference type="EMBL" id="BGPR01001461">
    <property type="protein sequence ID" value="GBM54493.1"/>
    <property type="molecule type" value="Genomic_DNA"/>
</dbReference>
<comment type="caution">
    <text evidence="2">The sequence shown here is derived from an EMBL/GenBank/DDBJ whole genome shotgun (WGS) entry which is preliminary data.</text>
</comment>
<feature type="compositionally biased region" description="Polar residues" evidence="1">
    <location>
        <begin position="1"/>
        <end position="11"/>
    </location>
</feature>
<keyword evidence="3" id="KW-1185">Reference proteome</keyword>
<evidence type="ECO:0000256" key="1">
    <source>
        <dbReference type="SAM" id="MobiDB-lite"/>
    </source>
</evidence>